<dbReference type="OrthoDB" id="421374at2759"/>
<gene>
    <name evidence="2" type="ORF">MELLADRAFT_78424</name>
</gene>
<dbReference type="InterPro" id="IPR044230">
    <property type="entry name" value="GTF3C4"/>
</dbReference>
<dbReference type="EMBL" id="GL883120">
    <property type="protein sequence ID" value="EGG04126.1"/>
    <property type="molecule type" value="Genomic_DNA"/>
</dbReference>
<reference evidence="3" key="1">
    <citation type="journal article" date="2011" name="Proc. Natl. Acad. Sci. U.S.A.">
        <title>Obligate biotrophy features unraveled by the genomic analysis of rust fungi.</title>
        <authorList>
            <person name="Duplessis S."/>
            <person name="Cuomo C.A."/>
            <person name="Lin Y.-C."/>
            <person name="Aerts A."/>
            <person name="Tisserant E."/>
            <person name="Veneault-Fourrey C."/>
            <person name="Joly D.L."/>
            <person name="Hacquard S."/>
            <person name="Amselem J."/>
            <person name="Cantarel B.L."/>
            <person name="Chiu R."/>
            <person name="Coutinho P.M."/>
            <person name="Feau N."/>
            <person name="Field M."/>
            <person name="Frey P."/>
            <person name="Gelhaye E."/>
            <person name="Goldberg J."/>
            <person name="Grabherr M.G."/>
            <person name="Kodira C.D."/>
            <person name="Kohler A."/>
            <person name="Kuees U."/>
            <person name="Lindquist E.A."/>
            <person name="Lucas S.M."/>
            <person name="Mago R."/>
            <person name="Mauceli E."/>
            <person name="Morin E."/>
            <person name="Murat C."/>
            <person name="Pangilinan J.L."/>
            <person name="Park R."/>
            <person name="Pearson M."/>
            <person name="Quesneville H."/>
            <person name="Rouhier N."/>
            <person name="Sakthikumar S."/>
            <person name="Salamov A.A."/>
            <person name="Schmutz J."/>
            <person name="Selles B."/>
            <person name="Shapiro H."/>
            <person name="Tanguay P."/>
            <person name="Tuskan G.A."/>
            <person name="Henrissat B."/>
            <person name="Van de Peer Y."/>
            <person name="Rouze P."/>
            <person name="Ellis J.G."/>
            <person name="Dodds P.N."/>
            <person name="Schein J.E."/>
            <person name="Zhong S."/>
            <person name="Hamelin R.C."/>
            <person name="Grigoriev I.V."/>
            <person name="Szabo L.J."/>
            <person name="Martin F."/>
        </authorList>
    </citation>
    <scope>NUCLEOTIDE SEQUENCE [LARGE SCALE GENOMIC DNA]</scope>
    <source>
        <strain evidence="3">98AG31 / pathotype 3-4-7</strain>
    </source>
</reference>
<dbReference type="Proteomes" id="UP000001072">
    <property type="component" value="Unassembled WGS sequence"/>
</dbReference>
<dbReference type="KEGG" id="mlr:MELLADRAFT_78424"/>
<dbReference type="VEuPathDB" id="FungiDB:MELLADRAFT_78424"/>
<organism evidence="3">
    <name type="scientific">Melampsora larici-populina (strain 98AG31 / pathotype 3-4-7)</name>
    <name type="common">Poplar leaf rust fungus</name>
    <dbReference type="NCBI Taxonomy" id="747676"/>
    <lineage>
        <taxon>Eukaryota</taxon>
        <taxon>Fungi</taxon>
        <taxon>Dikarya</taxon>
        <taxon>Basidiomycota</taxon>
        <taxon>Pucciniomycotina</taxon>
        <taxon>Pucciniomycetes</taxon>
        <taxon>Pucciniales</taxon>
        <taxon>Melampsoraceae</taxon>
        <taxon>Melampsora</taxon>
    </lineage>
</organism>
<dbReference type="Pfam" id="PF12660">
    <property type="entry name" value="zf-TFIIIC"/>
    <property type="match status" value="1"/>
</dbReference>
<dbReference type="PANTHER" id="PTHR15496">
    <property type="entry name" value="GENERAL TRANSCRIPTION FACTOR 3C POLYPEPTIDE 4 FAMILY"/>
    <property type="match status" value="1"/>
</dbReference>
<dbReference type="RefSeq" id="XP_007412587.1">
    <property type="nucleotide sequence ID" value="XM_007412525.1"/>
</dbReference>
<feature type="domain" description="Transcription factor IIIC putative zinc-finger" evidence="1">
    <location>
        <begin position="362"/>
        <end position="419"/>
    </location>
</feature>
<dbReference type="GeneID" id="18933108"/>
<proteinExistence type="predicted"/>
<dbReference type="AlphaFoldDB" id="F4RU70"/>
<dbReference type="HOGENOM" id="CLU_615503_0_0_1"/>
<sequence>MAYLAVANSKGVVYLTRVSRQLQSPNSVQIHSQLLYRDVGNKSTISAMQWSEPAHDPQSLALILTRLGEVVVCQIPESGPPSLKVCELPTPDPRLDWASITNWAPCTGLSTIPIFEQTSIIITLFNGLVYVLDYNHSNHQLACDLQRSFQLSLDLRFKFRKIVGPAVTKQEVMSGCDPADELADLFETPKPCFRIAPLACLLPALLSLESPSTRLLELLEVDSCARSETKTSSKRNPIRIDLFENPLIDGLRIKANICSYLIHRFHINSSTNPSGLSLEVCATIVDSYVKIRRRIYYEVIQIIAKFFEESNDDELSEREKMIARRYKSARDVIGNRPEPTLPQLLAPDVPSHRLSDADRLEGPILALHEDCPACGKKIGFENLLIGICEAGHVWDRCVISFEVLDHSQLRVCGGCGRKVGLGLGSLEEIVDGRCCLYCGNRWKIN</sequence>
<dbReference type="GO" id="GO:0000127">
    <property type="term" value="C:transcription factor TFIIIC complex"/>
    <property type="evidence" value="ECO:0007669"/>
    <property type="project" value="InterPro"/>
</dbReference>
<dbReference type="GO" id="GO:0004402">
    <property type="term" value="F:histone acetyltransferase activity"/>
    <property type="evidence" value="ECO:0007669"/>
    <property type="project" value="InterPro"/>
</dbReference>
<dbReference type="GO" id="GO:0006384">
    <property type="term" value="P:transcription initiation at RNA polymerase III promoter"/>
    <property type="evidence" value="ECO:0007669"/>
    <property type="project" value="InterPro"/>
</dbReference>
<evidence type="ECO:0000259" key="1">
    <source>
        <dbReference type="Pfam" id="PF12660"/>
    </source>
</evidence>
<dbReference type="STRING" id="747676.F4RU70"/>
<evidence type="ECO:0000313" key="3">
    <source>
        <dbReference type="Proteomes" id="UP000001072"/>
    </source>
</evidence>
<dbReference type="eggNOG" id="ENOG502S7UK">
    <property type="taxonomic scope" value="Eukaryota"/>
</dbReference>
<name>F4RU70_MELLP</name>
<accession>F4RU70</accession>
<dbReference type="InterPro" id="IPR024764">
    <property type="entry name" value="TFIIIC_Znf"/>
</dbReference>
<protein>
    <recommendedName>
        <fullName evidence="1">Transcription factor IIIC putative zinc-finger domain-containing protein</fullName>
    </recommendedName>
</protein>
<evidence type="ECO:0000313" key="2">
    <source>
        <dbReference type="EMBL" id="EGG04126.1"/>
    </source>
</evidence>
<keyword evidence="3" id="KW-1185">Reference proteome</keyword>
<dbReference type="PANTHER" id="PTHR15496:SF2">
    <property type="entry name" value="GENERAL TRANSCRIPTION FACTOR 3C POLYPEPTIDE 4"/>
    <property type="match status" value="1"/>
</dbReference>
<dbReference type="InParanoid" id="F4RU70"/>